<protein>
    <submittedName>
        <fullName evidence="5">Winged helix-turn-helix transcriptional regulator</fullName>
    </submittedName>
</protein>
<dbReference type="PANTHER" id="PTHR33204">
    <property type="entry name" value="TRANSCRIPTIONAL REGULATOR, MARR FAMILY"/>
    <property type="match status" value="1"/>
</dbReference>
<keyword evidence="6" id="KW-1185">Reference proteome</keyword>
<dbReference type="InterPro" id="IPR002577">
    <property type="entry name" value="HTH_HxlR"/>
</dbReference>
<dbReference type="SUPFAM" id="SSF46785">
    <property type="entry name" value="Winged helix' DNA-binding domain"/>
    <property type="match status" value="1"/>
</dbReference>
<keyword evidence="3" id="KW-0804">Transcription</keyword>
<dbReference type="InterPro" id="IPR011991">
    <property type="entry name" value="ArsR-like_HTH"/>
</dbReference>
<evidence type="ECO:0000259" key="4">
    <source>
        <dbReference type="PROSITE" id="PS51118"/>
    </source>
</evidence>
<organism evidence="5 6">
    <name type="scientific">Dactylosporangium cerinum</name>
    <dbReference type="NCBI Taxonomy" id="1434730"/>
    <lineage>
        <taxon>Bacteria</taxon>
        <taxon>Bacillati</taxon>
        <taxon>Actinomycetota</taxon>
        <taxon>Actinomycetes</taxon>
        <taxon>Micromonosporales</taxon>
        <taxon>Micromonosporaceae</taxon>
        <taxon>Dactylosporangium</taxon>
    </lineage>
</organism>
<gene>
    <name evidence="5" type="ORF">ACFPIJ_17360</name>
</gene>
<feature type="domain" description="HTH hxlR-type" evidence="4">
    <location>
        <begin position="20"/>
        <end position="118"/>
    </location>
</feature>
<dbReference type="RefSeq" id="WP_380116062.1">
    <property type="nucleotide sequence ID" value="NZ_JBHSIU010000018.1"/>
</dbReference>
<dbReference type="InterPro" id="IPR036388">
    <property type="entry name" value="WH-like_DNA-bd_sf"/>
</dbReference>
<evidence type="ECO:0000256" key="2">
    <source>
        <dbReference type="ARBA" id="ARBA00023125"/>
    </source>
</evidence>
<dbReference type="Proteomes" id="UP001595912">
    <property type="component" value="Unassembled WGS sequence"/>
</dbReference>
<dbReference type="CDD" id="cd00090">
    <property type="entry name" value="HTH_ARSR"/>
    <property type="match status" value="1"/>
</dbReference>
<sequence>MDTIADLRQFGGADVYLRSCPSRGVLDVIGSKWTVLIVPALIDRPLRFGELRRRLDGITQKSLTQALRQLERDGFVNRTQFPTIPPRVDYALTPLGRRAADLLSSIRDWAQDNLVEVLTARAAYDTRPAEPPFPPPGHAEAP</sequence>
<dbReference type="Gene3D" id="1.10.10.10">
    <property type="entry name" value="Winged helix-like DNA-binding domain superfamily/Winged helix DNA-binding domain"/>
    <property type="match status" value="1"/>
</dbReference>
<name>A0ABV9VT42_9ACTN</name>
<evidence type="ECO:0000256" key="1">
    <source>
        <dbReference type="ARBA" id="ARBA00023015"/>
    </source>
</evidence>
<comment type="caution">
    <text evidence="5">The sequence shown here is derived from an EMBL/GenBank/DDBJ whole genome shotgun (WGS) entry which is preliminary data.</text>
</comment>
<keyword evidence="2" id="KW-0238">DNA-binding</keyword>
<proteinExistence type="predicted"/>
<reference evidence="6" key="1">
    <citation type="journal article" date="2019" name="Int. J. Syst. Evol. Microbiol.">
        <title>The Global Catalogue of Microorganisms (GCM) 10K type strain sequencing project: providing services to taxonomists for standard genome sequencing and annotation.</title>
        <authorList>
            <consortium name="The Broad Institute Genomics Platform"/>
            <consortium name="The Broad Institute Genome Sequencing Center for Infectious Disease"/>
            <person name="Wu L."/>
            <person name="Ma J."/>
        </authorList>
    </citation>
    <scope>NUCLEOTIDE SEQUENCE [LARGE SCALE GENOMIC DNA]</scope>
    <source>
        <strain evidence="6">CGMCC 4.7152</strain>
    </source>
</reference>
<evidence type="ECO:0000313" key="6">
    <source>
        <dbReference type="Proteomes" id="UP001595912"/>
    </source>
</evidence>
<accession>A0ABV9VT42</accession>
<dbReference type="PROSITE" id="PS51118">
    <property type="entry name" value="HTH_HXLR"/>
    <property type="match status" value="1"/>
</dbReference>
<dbReference type="InterPro" id="IPR036390">
    <property type="entry name" value="WH_DNA-bd_sf"/>
</dbReference>
<dbReference type="Pfam" id="PF01638">
    <property type="entry name" value="HxlR"/>
    <property type="match status" value="1"/>
</dbReference>
<evidence type="ECO:0000313" key="5">
    <source>
        <dbReference type="EMBL" id="MFC4999595.1"/>
    </source>
</evidence>
<evidence type="ECO:0000256" key="3">
    <source>
        <dbReference type="ARBA" id="ARBA00023163"/>
    </source>
</evidence>
<dbReference type="PANTHER" id="PTHR33204:SF37">
    <property type="entry name" value="HTH-TYPE TRANSCRIPTIONAL REGULATOR YODB"/>
    <property type="match status" value="1"/>
</dbReference>
<keyword evidence="1" id="KW-0805">Transcription regulation</keyword>
<dbReference type="EMBL" id="JBHSIU010000018">
    <property type="protein sequence ID" value="MFC4999595.1"/>
    <property type="molecule type" value="Genomic_DNA"/>
</dbReference>